<keyword evidence="1" id="KW-1133">Transmembrane helix</keyword>
<dbReference type="AlphaFoldDB" id="A0A6J4P2B3"/>
<keyword evidence="1" id="KW-0812">Transmembrane</keyword>
<organism evidence="2">
    <name type="scientific">uncultured Rubrobacteraceae bacterium</name>
    <dbReference type="NCBI Taxonomy" id="349277"/>
    <lineage>
        <taxon>Bacteria</taxon>
        <taxon>Bacillati</taxon>
        <taxon>Actinomycetota</taxon>
        <taxon>Rubrobacteria</taxon>
        <taxon>Rubrobacterales</taxon>
        <taxon>Rubrobacteraceae</taxon>
        <taxon>environmental samples</taxon>
    </lineage>
</organism>
<evidence type="ECO:0000256" key="1">
    <source>
        <dbReference type="SAM" id="Phobius"/>
    </source>
</evidence>
<feature type="transmembrane region" description="Helical" evidence="1">
    <location>
        <begin position="46"/>
        <end position="67"/>
    </location>
</feature>
<keyword evidence="1" id="KW-0472">Membrane</keyword>
<protein>
    <submittedName>
        <fullName evidence="2">Uncharacterized protein</fullName>
    </submittedName>
</protein>
<sequence>MYEIKPMGRGKVYARRPFGGFPLGFGPILAILGFVVLASSGSYFPFFPLVVLLFVFFVAPALGRTVLHGTAEPLGTSEVRPAADGHEKELLRALERHEEITAARAALETSLSVTEAEGMLAKLASGGHVEVRAQDGTLAYALHAADRRKAVPKEIAQNGHEPIE</sequence>
<proteinExistence type="predicted"/>
<feature type="transmembrane region" description="Helical" evidence="1">
    <location>
        <begin position="21"/>
        <end position="40"/>
    </location>
</feature>
<dbReference type="EMBL" id="CADCUZ010000035">
    <property type="protein sequence ID" value="CAA9404360.1"/>
    <property type="molecule type" value="Genomic_DNA"/>
</dbReference>
<evidence type="ECO:0000313" key="2">
    <source>
        <dbReference type="EMBL" id="CAA9404360.1"/>
    </source>
</evidence>
<name>A0A6J4P2B3_9ACTN</name>
<gene>
    <name evidence="2" type="ORF">AVDCRST_MAG55-884</name>
</gene>
<accession>A0A6J4P2B3</accession>
<reference evidence="2" key="1">
    <citation type="submission" date="2020-02" db="EMBL/GenBank/DDBJ databases">
        <authorList>
            <person name="Meier V. D."/>
        </authorList>
    </citation>
    <scope>NUCLEOTIDE SEQUENCE</scope>
    <source>
        <strain evidence="2">AVDCRST_MAG55</strain>
    </source>
</reference>